<dbReference type="EMBL" id="CP045997">
    <property type="protein sequence ID" value="QHV95247.1"/>
    <property type="molecule type" value="Genomic_DNA"/>
</dbReference>
<dbReference type="Gene3D" id="1.20.1440.60">
    <property type="entry name" value="23S rRNA-intervening sequence"/>
    <property type="match status" value="1"/>
</dbReference>
<proteinExistence type="predicted"/>
<dbReference type="KEGG" id="senf:GJR95_09585"/>
<evidence type="ECO:0000313" key="2">
    <source>
        <dbReference type="Proteomes" id="UP000464577"/>
    </source>
</evidence>
<evidence type="ECO:0000313" key="1">
    <source>
        <dbReference type="EMBL" id="QHV95247.1"/>
    </source>
</evidence>
<protein>
    <recommendedName>
        <fullName evidence="3">Four helix bundle protein</fullName>
    </recommendedName>
</protein>
<name>A0A6P1VU26_9BACT</name>
<organism evidence="1 2">
    <name type="scientific">Spirosoma endbachense</name>
    <dbReference type="NCBI Taxonomy" id="2666025"/>
    <lineage>
        <taxon>Bacteria</taxon>
        <taxon>Pseudomonadati</taxon>
        <taxon>Bacteroidota</taxon>
        <taxon>Cytophagia</taxon>
        <taxon>Cytophagales</taxon>
        <taxon>Cytophagaceae</taxon>
        <taxon>Spirosoma</taxon>
    </lineage>
</organism>
<gene>
    <name evidence="1" type="ORF">GJR95_09585</name>
</gene>
<dbReference type="SUPFAM" id="SSF158446">
    <property type="entry name" value="IVS-encoded protein-like"/>
    <property type="match status" value="1"/>
</dbReference>
<evidence type="ECO:0008006" key="3">
    <source>
        <dbReference type="Google" id="ProtNLM"/>
    </source>
</evidence>
<sequence>MPIFQVTKSFPKAERYSLIDQLIRSSKAVSVCLALGKCYRKRQYLV</sequence>
<dbReference type="AlphaFoldDB" id="A0A6P1VU26"/>
<accession>A0A6P1VU26</accession>
<dbReference type="Proteomes" id="UP000464577">
    <property type="component" value="Chromosome"/>
</dbReference>
<keyword evidence="2" id="KW-1185">Reference proteome</keyword>
<dbReference type="RefSeq" id="WP_162385657.1">
    <property type="nucleotide sequence ID" value="NZ_CP045997.1"/>
</dbReference>
<dbReference type="InterPro" id="IPR036583">
    <property type="entry name" value="23S_rRNA_IVS_sf"/>
</dbReference>
<reference evidence="1 2" key="1">
    <citation type="submission" date="2019-11" db="EMBL/GenBank/DDBJ databases">
        <title>Spirosoma endbachense sp. nov., isolated from a natural salt meadow.</title>
        <authorList>
            <person name="Rojas J."/>
            <person name="Ambika Manirajan B."/>
            <person name="Ratering S."/>
            <person name="Suarez C."/>
            <person name="Geissler-Plaum R."/>
            <person name="Schnell S."/>
        </authorList>
    </citation>
    <scope>NUCLEOTIDE SEQUENCE [LARGE SCALE GENOMIC DNA]</scope>
    <source>
        <strain evidence="1 2">I-24</strain>
    </source>
</reference>